<evidence type="ECO:0000256" key="1">
    <source>
        <dbReference type="ARBA" id="ARBA00003041"/>
    </source>
</evidence>
<dbReference type="InParanoid" id="F2LWX7"/>
<dbReference type="GO" id="GO:0005829">
    <property type="term" value="C:cytosol"/>
    <property type="evidence" value="ECO:0007669"/>
    <property type="project" value="TreeGrafter"/>
</dbReference>
<proteinExistence type="inferred from homology"/>
<protein>
    <recommendedName>
        <fullName evidence="3">Flagellar assembly protein FliH</fullName>
    </recommendedName>
</protein>
<gene>
    <name evidence="11" type="ordered locus">Hipma_1199</name>
</gene>
<evidence type="ECO:0000256" key="9">
    <source>
        <dbReference type="SAM" id="MobiDB-lite"/>
    </source>
</evidence>
<dbReference type="PANTHER" id="PTHR34982:SF1">
    <property type="entry name" value="FLAGELLAR ASSEMBLY PROTEIN FLIH"/>
    <property type="match status" value="1"/>
</dbReference>
<feature type="coiled-coil region" evidence="8">
    <location>
        <begin position="55"/>
        <end position="94"/>
    </location>
</feature>
<keyword evidence="6" id="KW-0653">Protein transport</keyword>
<dbReference type="Proteomes" id="UP000008139">
    <property type="component" value="Chromosome"/>
</dbReference>
<evidence type="ECO:0000256" key="3">
    <source>
        <dbReference type="ARBA" id="ARBA00016507"/>
    </source>
</evidence>
<dbReference type="Pfam" id="PF02108">
    <property type="entry name" value="FliH"/>
    <property type="match status" value="1"/>
</dbReference>
<accession>F2LWX7</accession>
<keyword evidence="11" id="KW-0282">Flagellum</keyword>
<comment type="function">
    <text evidence="1">Needed for flagellar regrowth and assembly.</text>
</comment>
<keyword evidence="11" id="KW-0969">Cilium</keyword>
<keyword evidence="11" id="KW-0966">Cell projection</keyword>
<keyword evidence="5" id="KW-1005">Bacterial flagellum biogenesis</keyword>
<comment type="similarity">
    <text evidence="2">Belongs to the FliH family.</text>
</comment>
<dbReference type="SUPFAM" id="SSF160527">
    <property type="entry name" value="V-type ATPase subunit E-like"/>
    <property type="match status" value="1"/>
</dbReference>
<dbReference type="STRING" id="760142.Hipma_1199"/>
<dbReference type="KEGG" id="hmr:Hipma_1199"/>
<evidence type="ECO:0000313" key="11">
    <source>
        <dbReference type="EMBL" id="AEA34161.1"/>
    </source>
</evidence>
<feature type="region of interest" description="Disordered" evidence="9">
    <location>
        <begin position="12"/>
        <end position="49"/>
    </location>
</feature>
<dbReference type="OrthoDB" id="1805933at2"/>
<organism evidence="11 12">
    <name type="scientific">Hippea maritima (strain ATCC 700847 / DSM 10411 / MH2)</name>
    <dbReference type="NCBI Taxonomy" id="760142"/>
    <lineage>
        <taxon>Bacteria</taxon>
        <taxon>Pseudomonadati</taxon>
        <taxon>Campylobacterota</taxon>
        <taxon>Desulfurellia</taxon>
        <taxon>Desulfurellales</taxon>
        <taxon>Hippeaceae</taxon>
        <taxon>Hippea</taxon>
    </lineage>
</organism>
<evidence type="ECO:0000256" key="7">
    <source>
        <dbReference type="ARBA" id="ARBA00023225"/>
    </source>
</evidence>
<feature type="compositionally biased region" description="Basic and acidic residues" evidence="9">
    <location>
        <begin position="26"/>
        <end position="42"/>
    </location>
</feature>
<evidence type="ECO:0000313" key="12">
    <source>
        <dbReference type="Proteomes" id="UP000008139"/>
    </source>
</evidence>
<dbReference type="InterPro" id="IPR051472">
    <property type="entry name" value="T3SS_Stator/FliH"/>
</dbReference>
<sequence length="254" mass="28726">MPIEVKEYIFEDFDSSEGADNSTENNHFETRLDTQKDKESNKKGHNISSKAQVKKEELILDKEAIKKELEAIIESTKEEALKQAQLIKEQAKKEGFELGYKDGYEKGLNDAKGVFDKTVADYTSKMQQAIEKLIDTAKDISKRYEELENVATDMVLNIAKKVIAKELDSDRDIIKNMVREAMGLSEARKIKLKLNPEDAEVLKDVSLDKNKTVEVVEDKNLSRGSVIIEEENGNVIDASVNTKLDQIKNSIVNE</sequence>
<keyword evidence="12" id="KW-1185">Reference proteome</keyword>
<evidence type="ECO:0000256" key="4">
    <source>
        <dbReference type="ARBA" id="ARBA00022448"/>
    </source>
</evidence>
<dbReference type="AlphaFoldDB" id="F2LWX7"/>
<feature type="domain" description="Flagellar assembly protein FliH/Type III secretion system HrpE" evidence="10">
    <location>
        <begin position="124"/>
        <end position="247"/>
    </location>
</feature>
<evidence type="ECO:0000256" key="6">
    <source>
        <dbReference type="ARBA" id="ARBA00022927"/>
    </source>
</evidence>
<keyword evidence="7" id="KW-1006">Bacterial flagellum protein export</keyword>
<dbReference type="eggNOG" id="COG1317">
    <property type="taxonomic scope" value="Bacteria"/>
</dbReference>
<reference evidence="11 12" key="1">
    <citation type="journal article" date="2011" name="Stand. Genomic Sci.">
        <title>Complete genome sequence of the thermophilic sulfur-reducer Hippea maritima type strain (MH(2)).</title>
        <authorList>
            <person name="Huntemann M."/>
            <person name="Lu M."/>
            <person name="Nolan M."/>
            <person name="Lapidus A."/>
            <person name="Lucas S."/>
            <person name="Hammon N."/>
            <person name="Deshpande S."/>
            <person name="Cheng J.F."/>
            <person name="Tapia R."/>
            <person name="Han C."/>
            <person name="Goodwin L."/>
            <person name="Pitluck S."/>
            <person name="Liolios K."/>
            <person name="Pagani I."/>
            <person name="Ivanova N."/>
            <person name="Ovchinikova G."/>
            <person name="Pati A."/>
            <person name="Chen A."/>
            <person name="Palaniappan K."/>
            <person name="Land M."/>
            <person name="Hauser L."/>
            <person name="Jeffries C.D."/>
            <person name="Detter J.C."/>
            <person name="Brambilla E.M."/>
            <person name="Rohde M."/>
            <person name="Spring S."/>
            <person name="Goker M."/>
            <person name="Woyke T."/>
            <person name="Bristow J."/>
            <person name="Eisen J.A."/>
            <person name="Markowitz V."/>
            <person name="Hugenholtz P."/>
            <person name="Kyrpides N.C."/>
            <person name="Klenk H.P."/>
            <person name="Mavromatis K."/>
        </authorList>
    </citation>
    <scope>NUCLEOTIDE SEQUENCE [LARGE SCALE GENOMIC DNA]</scope>
    <source>
        <strain evidence="12">ATCC 700847 / DSM 10411 / MH2</strain>
    </source>
</reference>
<dbReference type="GO" id="GO:0044781">
    <property type="term" value="P:bacterial-type flagellum organization"/>
    <property type="evidence" value="ECO:0007669"/>
    <property type="project" value="UniProtKB-KW"/>
</dbReference>
<dbReference type="EMBL" id="CP002606">
    <property type="protein sequence ID" value="AEA34161.1"/>
    <property type="molecule type" value="Genomic_DNA"/>
</dbReference>
<dbReference type="InterPro" id="IPR018035">
    <property type="entry name" value="Flagellar_FliH/T3SS_HrpE"/>
</dbReference>
<dbReference type="PANTHER" id="PTHR34982">
    <property type="entry name" value="YOP PROTEINS TRANSLOCATION PROTEIN L"/>
    <property type="match status" value="1"/>
</dbReference>
<dbReference type="RefSeq" id="WP_013682198.1">
    <property type="nucleotide sequence ID" value="NC_015318.1"/>
</dbReference>
<dbReference type="HOGENOM" id="CLU_1093142_0_0_7"/>
<name>F2LWX7_HIPMA</name>
<reference evidence="12" key="2">
    <citation type="submission" date="2011-03" db="EMBL/GenBank/DDBJ databases">
        <title>The complete genome of Hippea maritima DSM 10411.</title>
        <authorList>
            <consortium name="US DOE Joint Genome Institute (JGI-PGF)"/>
            <person name="Lucas S."/>
            <person name="Copeland A."/>
            <person name="Lapidus A."/>
            <person name="Bruce D."/>
            <person name="Goodwin L."/>
            <person name="Pitluck S."/>
            <person name="Peters L."/>
            <person name="Kyrpides N."/>
            <person name="Mavromatis K."/>
            <person name="Pagani I."/>
            <person name="Ivanova N."/>
            <person name="Mikhailova N."/>
            <person name="Lu M."/>
            <person name="Detter J.C."/>
            <person name="Tapia R."/>
            <person name="Han C."/>
            <person name="Land M."/>
            <person name="Hauser L."/>
            <person name="Markowitz V."/>
            <person name="Cheng J.-F."/>
            <person name="Hugenholtz P."/>
            <person name="Woyke T."/>
            <person name="Wu D."/>
            <person name="Spring S."/>
            <person name="Schroeder M."/>
            <person name="Brambilla E."/>
            <person name="Klenk H.-P."/>
            <person name="Eisen J.A."/>
        </authorList>
    </citation>
    <scope>NUCLEOTIDE SEQUENCE [LARGE SCALE GENOMIC DNA]</scope>
    <source>
        <strain evidence="12">ATCC 700847 / DSM 10411 / MH2</strain>
    </source>
</reference>
<keyword evidence="4" id="KW-0813">Transport</keyword>
<evidence type="ECO:0000256" key="2">
    <source>
        <dbReference type="ARBA" id="ARBA00006602"/>
    </source>
</evidence>
<dbReference type="GO" id="GO:0015031">
    <property type="term" value="P:protein transport"/>
    <property type="evidence" value="ECO:0007669"/>
    <property type="project" value="UniProtKB-KW"/>
</dbReference>
<keyword evidence="8" id="KW-0175">Coiled coil</keyword>
<evidence type="ECO:0000259" key="10">
    <source>
        <dbReference type="Pfam" id="PF02108"/>
    </source>
</evidence>
<evidence type="ECO:0000256" key="5">
    <source>
        <dbReference type="ARBA" id="ARBA00022795"/>
    </source>
</evidence>
<evidence type="ECO:0000256" key="8">
    <source>
        <dbReference type="SAM" id="Coils"/>
    </source>
</evidence>